<dbReference type="Proteomes" id="UP001187682">
    <property type="component" value="Unassembled WGS sequence"/>
</dbReference>
<accession>A0AAE8N6Y9</accession>
<dbReference type="EMBL" id="ONZQ02000016">
    <property type="protein sequence ID" value="SPO06574.1"/>
    <property type="molecule type" value="Genomic_DNA"/>
</dbReference>
<feature type="domain" description="Glycoside hydrolase family 2" evidence="5">
    <location>
        <begin position="81"/>
        <end position="165"/>
    </location>
</feature>
<evidence type="ECO:0000259" key="5">
    <source>
        <dbReference type="Pfam" id="PF18565"/>
    </source>
</evidence>
<dbReference type="InterPro" id="IPR013783">
    <property type="entry name" value="Ig-like_fold"/>
</dbReference>
<evidence type="ECO:0000256" key="1">
    <source>
        <dbReference type="ARBA" id="ARBA00007401"/>
    </source>
</evidence>
<comment type="caution">
    <text evidence="6">The sequence shown here is derived from an EMBL/GenBank/DDBJ whole genome shotgun (WGS) entry which is preliminary data.</text>
</comment>
<organism evidence="6 7">
    <name type="scientific">Cephalotrichum gorgonifer</name>
    <dbReference type="NCBI Taxonomy" id="2041049"/>
    <lineage>
        <taxon>Eukaryota</taxon>
        <taxon>Fungi</taxon>
        <taxon>Dikarya</taxon>
        <taxon>Ascomycota</taxon>
        <taxon>Pezizomycotina</taxon>
        <taxon>Sordariomycetes</taxon>
        <taxon>Hypocreomycetidae</taxon>
        <taxon>Microascales</taxon>
        <taxon>Microascaceae</taxon>
        <taxon>Cephalotrichum</taxon>
    </lineage>
</organism>
<protein>
    <recommendedName>
        <fullName evidence="8">Beta-galactosidase</fullName>
    </recommendedName>
</protein>
<reference evidence="6" key="1">
    <citation type="submission" date="2018-03" db="EMBL/GenBank/DDBJ databases">
        <authorList>
            <person name="Guldener U."/>
        </authorList>
    </citation>
    <scope>NUCLEOTIDE SEQUENCE</scope>
</reference>
<dbReference type="Pfam" id="PF16355">
    <property type="entry name" value="DUF4982"/>
    <property type="match status" value="1"/>
</dbReference>
<dbReference type="SUPFAM" id="SSF49373">
    <property type="entry name" value="Invasin/intimin cell-adhesion fragments"/>
    <property type="match status" value="1"/>
</dbReference>
<feature type="domain" description="DUF4982" evidence="4">
    <location>
        <begin position="11"/>
        <end position="68"/>
    </location>
</feature>
<dbReference type="Pfam" id="PF18565">
    <property type="entry name" value="Glyco_hydro2_C5"/>
    <property type="match status" value="1"/>
</dbReference>
<evidence type="ECO:0000256" key="3">
    <source>
        <dbReference type="ARBA" id="ARBA00023295"/>
    </source>
</evidence>
<dbReference type="GO" id="GO:0016798">
    <property type="term" value="F:hydrolase activity, acting on glycosyl bonds"/>
    <property type="evidence" value="ECO:0007669"/>
    <property type="project" value="UniProtKB-KW"/>
</dbReference>
<gene>
    <name evidence="6" type="ORF">DNG_09264</name>
</gene>
<evidence type="ECO:0000313" key="6">
    <source>
        <dbReference type="EMBL" id="SPO06574.1"/>
    </source>
</evidence>
<evidence type="ECO:0000256" key="2">
    <source>
        <dbReference type="ARBA" id="ARBA00022801"/>
    </source>
</evidence>
<dbReference type="InterPro" id="IPR032311">
    <property type="entry name" value="DUF4982"/>
</dbReference>
<comment type="similarity">
    <text evidence="1">Belongs to the glycosyl hydrolase 2 family.</text>
</comment>
<dbReference type="InterPro" id="IPR008964">
    <property type="entry name" value="Invasin/intimin_cell_adhesion"/>
</dbReference>
<evidence type="ECO:0000313" key="7">
    <source>
        <dbReference type="Proteomes" id="UP001187682"/>
    </source>
</evidence>
<keyword evidence="3" id="KW-0326">Glycosidase</keyword>
<dbReference type="InterPro" id="IPR040605">
    <property type="entry name" value="Glyco_hydro2_dom5"/>
</dbReference>
<evidence type="ECO:0000259" key="4">
    <source>
        <dbReference type="Pfam" id="PF16355"/>
    </source>
</evidence>
<keyword evidence="7" id="KW-1185">Reference proteome</keyword>
<dbReference type="Gene3D" id="2.60.40.10">
    <property type="entry name" value="Immunoglobulins"/>
    <property type="match status" value="2"/>
</dbReference>
<dbReference type="AlphaFoldDB" id="A0AAE8N6Y9"/>
<sequence length="279" mass="31237">MIELSDPTRLVTPVHVFSAADEAELFLNGKSVGKVKKETSNYRFRWDDIQYEAGELHVVTYKNGQEWANDTVRTTGIAAQLRLTADRAEIKADGYDLSFLTLEVVDERGDVIPQANNTITFSVSSGEGEIIATDNGDPYDMVPFPFKERKAFSGMALTIVRAGTKGACHRRNWGSRFPAIAKKSNDEVIKSTRAMKAWKSPLAEKWWPHVRVTKNLARYHSAGAQRAQGVIDDSIKTRTVPDFELFIIEITDFIARVGGTSSRPSKEWSRLCCVIFAYP</sequence>
<dbReference type="PANTHER" id="PTHR42732:SF1">
    <property type="entry name" value="BETA-MANNOSIDASE"/>
    <property type="match status" value="1"/>
</dbReference>
<dbReference type="InterPro" id="IPR051913">
    <property type="entry name" value="GH2_Domain-Containing"/>
</dbReference>
<evidence type="ECO:0008006" key="8">
    <source>
        <dbReference type="Google" id="ProtNLM"/>
    </source>
</evidence>
<keyword evidence="2" id="KW-0378">Hydrolase</keyword>
<name>A0AAE8N6Y9_9PEZI</name>
<proteinExistence type="inferred from homology"/>
<dbReference type="PANTHER" id="PTHR42732">
    <property type="entry name" value="BETA-GALACTOSIDASE"/>
    <property type="match status" value="1"/>
</dbReference>